<accession>A0AAF0TXN8</accession>
<keyword evidence="8" id="KW-1185">Reference proteome</keyword>
<keyword evidence="5" id="KW-0067">ATP-binding</keyword>
<evidence type="ECO:0000256" key="2">
    <source>
        <dbReference type="ARBA" id="ARBA00022679"/>
    </source>
</evidence>
<dbReference type="Pfam" id="PF07714">
    <property type="entry name" value="PK_Tyr_Ser-Thr"/>
    <property type="match status" value="1"/>
</dbReference>
<protein>
    <recommendedName>
        <fullName evidence="6">Protein kinase domain-containing protein</fullName>
    </recommendedName>
</protein>
<dbReference type="PROSITE" id="PS50011">
    <property type="entry name" value="PROTEIN_KINASE_DOM"/>
    <property type="match status" value="1"/>
</dbReference>
<dbReference type="FunFam" id="3.30.200.20:FF:000039">
    <property type="entry name" value="receptor-like protein kinase FERONIA"/>
    <property type="match status" value="1"/>
</dbReference>
<dbReference type="EMBL" id="CP133616">
    <property type="protein sequence ID" value="WMV28868.1"/>
    <property type="molecule type" value="Genomic_DNA"/>
</dbReference>
<evidence type="ECO:0000256" key="5">
    <source>
        <dbReference type="ARBA" id="ARBA00022840"/>
    </source>
</evidence>
<dbReference type="GO" id="GO:0004714">
    <property type="term" value="F:transmembrane receptor protein tyrosine kinase activity"/>
    <property type="evidence" value="ECO:0007669"/>
    <property type="project" value="InterPro"/>
</dbReference>
<dbReference type="PANTHER" id="PTHR27003">
    <property type="entry name" value="OS07G0166700 PROTEIN"/>
    <property type="match status" value="1"/>
</dbReference>
<dbReference type="Gene3D" id="1.10.510.10">
    <property type="entry name" value="Transferase(Phosphotransferase) domain 1"/>
    <property type="match status" value="2"/>
</dbReference>
<dbReference type="AlphaFoldDB" id="A0AAF0TXN8"/>
<evidence type="ECO:0000313" key="8">
    <source>
        <dbReference type="Proteomes" id="UP001234989"/>
    </source>
</evidence>
<dbReference type="InterPro" id="IPR001245">
    <property type="entry name" value="Ser-Thr/Tyr_kinase_cat_dom"/>
</dbReference>
<evidence type="ECO:0000256" key="1">
    <source>
        <dbReference type="ARBA" id="ARBA00022527"/>
    </source>
</evidence>
<keyword evidence="2" id="KW-0808">Transferase</keyword>
<dbReference type="InterPro" id="IPR045272">
    <property type="entry name" value="ANXUR1/2-like"/>
</dbReference>
<dbReference type="GO" id="GO:0009506">
    <property type="term" value="C:plasmodesma"/>
    <property type="evidence" value="ECO:0007669"/>
    <property type="project" value="TreeGrafter"/>
</dbReference>
<dbReference type="GO" id="GO:0004674">
    <property type="term" value="F:protein serine/threonine kinase activity"/>
    <property type="evidence" value="ECO:0007669"/>
    <property type="project" value="UniProtKB-KW"/>
</dbReference>
<gene>
    <name evidence="7" type="ORF">MTR67_022253</name>
</gene>
<sequence length="265" mass="30024">MYVYRKLRLLLLQLFKKAANDYGGFGKVYSGVLCDGTKVALKRRKLESSQGIEEFQTEIEMLSQLRHPYLVSLIGYCDENNELILIYEYMENGNLSSHLYGSDLPSMSWEQRLEICIGVARGLHYLHTSRFIRCDVTSANILLDENFVAKVADFGISKTSTEFDETHLVCARPAVDQSLPREQLNLAEWAMNSQKGGQLKKIIDPNLVGKIRPDSLRKFGETAVKCLADSGVDRPSMGEVLWSVEYALRLQEPVIQHNPEENSTN</sequence>
<dbReference type="PANTHER" id="PTHR27003:SF375">
    <property type="entry name" value="RECEPTOR-LIKE PROTEIN KINASE HERK 1"/>
    <property type="match status" value="1"/>
</dbReference>
<keyword evidence="1" id="KW-0723">Serine/threonine-protein kinase</keyword>
<keyword evidence="4" id="KW-0418">Kinase</keyword>
<evidence type="ECO:0000256" key="4">
    <source>
        <dbReference type="ARBA" id="ARBA00022777"/>
    </source>
</evidence>
<name>A0AAF0TXN8_SOLVR</name>
<evidence type="ECO:0000313" key="7">
    <source>
        <dbReference type="EMBL" id="WMV28868.1"/>
    </source>
</evidence>
<dbReference type="Gene3D" id="3.30.200.20">
    <property type="entry name" value="Phosphorylase Kinase, domain 1"/>
    <property type="match status" value="1"/>
</dbReference>
<dbReference type="Proteomes" id="UP001234989">
    <property type="component" value="Chromosome 5"/>
</dbReference>
<proteinExistence type="predicted"/>
<evidence type="ECO:0000259" key="6">
    <source>
        <dbReference type="PROSITE" id="PS50011"/>
    </source>
</evidence>
<keyword evidence="3" id="KW-0547">Nucleotide-binding</keyword>
<organism evidence="7 8">
    <name type="scientific">Solanum verrucosum</name>
    <dbReference type="NCBI Taxonomy" id="315347"/>
    <lineage>
        <taxon>Eukaryota</taxon>
        <taxon>Viridiplantae</taxon>
        <taxon>Streptophyta</taxon>
        <taxon>Embryophyta</taxon>
        <taxon>Tracheophyta</taxon>
        <taxon>Spermatophyta</taxon>
        <taxon>Magnoliopsida</taxon>
        <taxon>eudicotyledons</taxon>
        <taxon>Gunneridae</taxon>
        <taxon>Pentapetalae</taxon>
        <taxon>asterids</taxon>
        <taxon>lamiids</taxon>
        <taxon>Solanales</taxon>
        <taxon>Solanaceae</taxon>
        <taxon>Solanoideae</taxon>
        <taxon>Solaneae</taxon>
        <taxon>Solanum</taxon>
    </lineage>
</organism>
<evidence type="ECO:0000256" key="3">
    <source>
        <dbReference type="ARBA" id="ARBA00022741"/>
    </source>
</evidence>
<reference evidence="7" key="1">
    <citation type="submission" date="2023-08" db="EMBL/GenBank/DDBJ databases">
        <title>A de novo genome assembly of Solanum verrucosum Schlechtendal, a Mexican diploid species geographically isolated from the other diploid A-genome species in potato relatives.</title>
        <authorList>
            <person name="Hosaka K."/>
        </authorList>
    </citation>
    <scope>NUCLEOTIDE SEQUENCE</scope>
    <source>
        <tissue evidence="7">Young leaves</tissue>
    </source>
</reference>
<dbReference type="InterPro" id="IPR011009">
    <property type="entry name" value="Kinase-like_dom_sf"/>
</dbReference>
<dbReference type="InterPro" id="IPR000719">
    <property type="entry name" value="Prot_kinase_dom"/>
</dbReference>
<dbReference type="SUPFAM" id="SSF56112">
    <property type="entry name" value="Protein kinase-like (PK-like)"/>
    <property type="match status" value="1"/>
</dbReference>
<dbReference type="GO" id="GO:0005524">
    <property type="term" value="F:ATP binding"/>
    <property type="evidence" value="ECO:0007669"/>
    <property type="project" value="UniProtKB-KW"/>
</dbReference>
<dbReference type="GO" id="GO:0005886">
    <property type="term" value="C:plasma membrane"/>
    <property type="evidence" value="ECO:0007669"/>
    <property type="project" value="TreeGrafter"/>
</dbReference>
<feature type="domain" description="Protein kinase" evidence="6">
    <location>
        <begin position="14"/>
        <end position="265"/>
    </location>
</feature>